<feature type="transmembrane region" description="Helical" evidence="1">
    <location>
        <begin position="31"/>
        <end position="64"/>
    </location>
</feature>
<comment type="caution">
    <text evidence="2">The sequence shown here is derived from an EMBL/GenBank/DDBJ whole genome shotgun (WGS) entry which is preliminary data.</text>
</comment>
<dbReference type="Proteomes" id="UP000789759">
    <property type="component" value="Unassembled WGS sequence"/>
</dbReference>
<evidence type="ECO:0000256" key="1">
    <source>
        <dbReference type="SAM" id="Phobius"/>
    </source>
</evidence>
<dbReference type="AlphaFoldDB" id="A0A9N8ZB14"/>
<organism evidence="2 3">
    <name type="scientific">Cetraspora pellucida</name>
    <dbReference type="NCBI Taxonomy" id="1433469"/>
    <lineage>
        <taxon>Eukaryota</taxon>
        <taxon>Fungi</taxon>
        <taxon>Fungi incertae sedis</taxon>
        <taxon>Mucoromycota</taxon>
        <taxon>Glomeromycotina</taxon>
        <taxon>Glomeromycetes</taxon>
        <taxon>Diversisporales</taxon>
        <taxon>Gigasporaceae</taxon>
        <taxon>Cetraspora</taxon>
    </lineage>
</organism>
<keyword evidence="1" id="KW-0472">Membrane</keyword>
<name>A0A9N8ZB14_9GLOM</name>
<feature type="non-terminal residue" evidence="2">
    <location>
        <position position="1"/>
    </location>
</feature>
<proteinExistence type="predicted"/>
<sequence>SSSILRNGDAEFVLLGIFFWNSSWEISSTSISLFSIIVVTVILGDLLVLIALFALLLQMLVVLLKV</sequence>
<reference evidence="2" key="1">
    <citation type="submission" date="2021-06" db="EMBL/GenBank/DDBJ databases">
        <authorList>
            <person name="Kallberg Y."/>
            <person name="Tangrot J."/>
            <person name="Rosling A."/>
        </authorList>
    </citation>
    <scope>NUCLEOTIDE SEQUENCE</scope>
    <source>
        <strain evidence="2">FL966</strain>
    </source>
</reference>
<gene>
    <name evidence="2" type="ORF">CPELLU_LOCUS1722</name>
</gene>
<keyword evidence="3" id="KW-1185">Reference proteome</keyword>
<accession>A0A9N8ZB14</accession>
<evidence type="ECO:0000313" key="3">
    <source>
        <dbReference type="Proteomes" id="UP000789759"/>
    </source>
</evidence>
<keyword evidence="1" id="KW-0812">Transmembrane</keyword>
<keyword evidence="1" id="KW-1133">Transmembrane helix</keyword>
<dbReference type="EMBL" id="CAJVQA010000670">
    <property type="protein sequence ID" value="CAG8485426.1"/>
    <property type="molecule type" value="Genomic_DNA"/>
</dbReference>
<evidence type="ECO:0000313" key="2">
    <source>
        <dbReference type="EMBL" id="CAG8485426.1"/>
    </source>
</evidence>
<protein>
    <submittedName>
        <fullName evidence="2">23561_t:CDS:1</fullName>
    </submittedName>
</protein>